<protein>
    <submittedName>
        <fullName evidence="3">Uncharacterized protein</fullName>
    </submittedName>
</protein>
<feature type="region of interest" description="Disordered" evidence="2">
    <location>
        <begin position="654"/>
        <end position="737"/>
    </location>
</feature>
<dbReference type="EMBL" id="JAEPRA010000002">
    <property type="protein sequence ID" value="KAG2188238.1"/>
    <property type="molecule type" value="Genomic_DNA"/>
</dbReference>
<feature type="compositionally biased region" description="Basic residues" evidence="2">
    <location>
        <begin position="699"/>
        <end position="709"/>
    </location>
</feature>
<dbReference type="OrthoDB" id="2426300at2759"/>
<feature type="compositionally biased region" description="Basic and acidic residues" evidence="2">
    <location>
        <begin position="556"/>
        <end position="601"/>
    </location>
</feature>
<proteinExistence type="predicted"/>
<reference evidence="3" key="1">
    <citation type="submission" date="2020-12" db="EMBL/GenBank/DDBJ databases">
        <title>Metabolic potential, ecology and presence of endohyphal bacteria is reflected in genomic diversity of Mucoromycotina.</title>
        <authorList>
            <person name="Muszewska A."/>
            <person name="Okrasinska A."/>
            <person name="Steczkiewicz K."/>
            <person name="Drgas O."/>
            <person name="Orlowska M."/>
            <person name="Perlinska-Lenart U."/>
            <person name="Aleksandrzak-Piekarczyk T."/>
            <person name="Szatraj K."/>
            <person name="Zielenkiewicz U."/>
            <person name="Pilsyk S."/>
            <person name="Malc E."/>
            <person name="Mieczkowski P."/>
            <person name="Kruszewska J.S."/>
            <person name="Biernat P."/>
            <person name="Pawlowska J."/>
        </authorList>
    </citation>
    <scope>NUCLEOTIDE SEQUENCE</scope>
    <source>
        <strain evidence="3">WA0000051536</strain>
    </source>
</reference>
<feature type="compositionally biased region" description="Low complexity" evidence="2">
    <location>
        <begin position="664"/>
        <end position="673"/>
    </location>
</feature>
<feature type="compositionally biased region" description="Low complexity" evidence="2">
    <location>
        <begin position="530"/>
        <end position="541"/>
    </location>
</feature>
<gene>
    <name evidence="3" type="ORF">INT44_000990</name>
</gene>
<organism evidence="3 4">
    <name type="scientific">Umbelopsis vinacea</name>
    <dbReference type="NCBI Taxonomy" id="44442"/>
    <lineage>
        <taxon>Eukaryota</taxon>
        <taxon>Fungi</taxon>
        <taxon>Fungi incertae sedis</taxon>
        <taxon>Mucoromycota</taxon>
        <taxon>Mucoromycotina</taxon>
        <taxon>Umbelopsidomycetes</taxon>
        <taxon>Umbelopsidales</taxon>
        <taxon>Umbelopsidaceae</taxon>
        <taxon>Umbelopsis</taxon>
    </lineage>
</organism>
<feature type="compositionally biased region" description="Polar residues" evidence="2">
    <location>
        <begin position="350"/>
        <end position="377"/>
    </location>
</feature>
<feature type="coiled-coil region" evidence="1">
    <location>
        <begin position="430"/>
        <end position="464"/>
    </location>
</feature>
<name>A0A8H7Q9B9_9FUNG</name>
<feature type="compositionally biased region" description="Basic and acidic residues" evidence="2">
    <location>
        <begin position="710"/>
        <end position="723"/>
    </location>
</feature>
<accession>A0A8H7Q9B9</accession>
<keyword evidence="4" id="KW-1185">Reference proteome</keyword>
<evidence type="ECO:0000256" key="1">
    <source>
        <dbReference type="SAM" id="Coils"/>
    </source>
</evidence>
<feature type="region of interest" description="Disordered" evidence="2">
    <location>
        <begin position="277"/>
        <end position="296"/>
    </location>
</feature>
<comment type="caution">
    <text evidence="3">The sequence shown here is derived from an EMBL/GenBank/DDBJ whole genome shotgun (WGS) entry which is preliminary data.</text>
</comment>
<dbReference type="Proteomes" id="UP000612746">
    <property type="component" value="Unassembled WGS sequence"/>
</dbReference>
<feature type="compositionally biased region" description="Polar residues" evidence="2">
    <location>
        <begin position="387"/>
        <end position="396"/>
    </location>
</feature>
<sequence length="802" mass="89738">MMLPKLLGGRKKKDRRPTDLKIPLPRIHGVHNADLTDSQISALLRQPQQTAPTHFNKEHFARTNSHRILSQPDYLRALRDASEPVVYAPKPGHPLPPARRLLRSEDHDKTQIESEHEAVDQSCESSYSDDDVLVESLNVKPAVPVRLDNKKRMRHPGSEKGVAGGAAAATVPLQPSPRRNLTASPDDLDSIDLSPTPNIPGHYPKSISTEKSVPLERASYMSEMSSNESQQTFATAPQSPFSHLSSVRSTPSMTILANTDLPSSLDPSDLLHHISQQRHSAPEARRADPTVIDPKTTKPELVQPETMMVAEHEADLLHHQIESFPALISPEQHLSPNPISPESPRRKSTGIVSSNVTSPASSVNTTKAVSSAVTTPAQVAPLKRTASIHSQPTANIPTIVHPVKPPSQNSNKHLESSNESNATATPGSRFAETTAEIEALRQQMAAIQQERAEWQKRENEHRARERQMLAQITRTQEQLQSALAQAGFYTGTRTSKNPTPTSQSSSGVINTADFDSASSGSLRLPRKKSGGSTSHSISRSSHQGRSRSNSRGRSTSHTDRSQYERDRRKNYHHPLEHSRSRSYDRGRSYDRRGNPVYEPRRYKQSSSSEDSEDNYRDHSRSRSRRRPISRDSRRRYYHDDDYSDSEYEVRGRRRRYARSLDPPSRGISRSRSGNLAAEQQYSYHSAVEDEEQARTRFPTNHRREVHRSRSRADEPRSKTDLRNHPLKHPQQYKGIDPTMLAPQSTVKQPPSMMNKAEPSPVVTPKSILRNASNGILSRQSSAGSTVRKMNNGRIMKENVMAN</sequence>
<feature type="region of interest" description="Disordered" evidence="2">
    <location>
        <begin position="490"/>
        <end position="637"/>
    </location>
</feature>
<feature type="compositionally biased region" description="Polar residues" evidence="2">
    <location>
        <begin position="491"/>
        <end position="509"/>
    </location>
</feature>
<feature type="region of interest" description="Disordered" evidence="2">
    <location>
        <begin position="149"/>
        <end position="207"/>
    </location>
</feature>
<feature type="compositionally biased region" description="Polar residues" evidence="2">
    <location>
        <begin position="406"/>
        <end position="426"/>
    </location>
</feature>
<dbReference type="AlphaFoldDB" id="A0A8H7Q9B9"/>
<evidence type="ECO:0000256" key="2">
    <source>
        <dbReference type="SAM" id="MobiDB-lite"/>
    </source>
</evidence>
<feature type="compositionally biased region" description="Basic residues" evidence="2">
    <location>
        <begin position="621"/>
        <end position="636"/>
    </location>
</feature>
<feature type="region of interest" description="Disordered" evidence="2">
    <location>
        <begin position="330"/>
        <end position="430"/>
    </location>
</feature>
<evidence type="ECO:0000313" key="4">
    <source>
        <dbReference type="Proteomes" id="UP000612746"/>
    </source>
</evidence>
<evidence type="ECO:0000313" key="3">
    <source>
        <dbReference type="EMBL" id="KAG2188238.1"/>
    </source>
</evidence>
<keyword evidence="1" id="KW-0175">Coiled coil</keyword>